<protein>
    <submittedName>
        <fullName evidence="1">Uncharacterized protein</fullName>
    </submittedName>
</protein>
<accession>A0ACB9Q7Z1</accession>
<comment type="caution">
    <text evidence="1">The sequence shown here is derived from an EMBL/GenBank/DDBJ whole genome shotgun (WGS) entry which is preliminary data.</text>
</comment>
<keyword evidence="2" id="KW-1185">Reference proteome</keyword>
<organism evidence="1 2">
    <name type="scientific">Bauhinia variegata</name>
    <name type="common">Purple orchid tree</name>
    <name type="synonym">Phanera variegata</name>
    <dbReference type="NCBI Taxonomy" id="167791"/>
    <lineage>
        <taxon>Eukaryota</taxon>
        <taxon>Viridiplantae</taxon>
        <taxon>Streptophyta</taxon>
        <taxon>Embryophyta</taxon>
        <taxon>Tracheophyta</taxon>
        <taxon>Spermatophyta</taxon>
        <taxon>Magnoliopsida</taxon>
        <taxon>eudicotyledons</taxon>
        <taxon>Gunneridae</taxon>
        <taxon>Pentapetalae</taxon>
        <taxon>rosids</taxon>
        <taxon>fabids</taxon>
        <taxon>Fabales</taxon>
        <taxon>Fabaceae</taxon>
        <taxon>Cercidoideae</taxon>
        <taxon>Cercideae</taxon>
        <taxon>Bauhiniinae</taxon>
        <taxon>Bauhinia</taxon>
    </lineage>
</organism>
<sequence>MAANLNLHLKFVLVFLTLLPFMVHSRSLKPTNGQSPEFLQNLEGIQKGEKAKGLVAVRNYLKAFGYLKVDDPNNSNNLVKEDEFDTSMESAVKKFQQFYNLNVSGKLDSNTIKKMQMPRCGVADHVNYNGLNDLKYSFFKGNPKWPSSKFHLTYTFKSGVEVESLETMRYVFKQAFGQWSKVSRFTFEEAPVGTKADLVLGFYRGDHGDGIPFDGFGRVLAHAFAPTDGRLHFDADEQWSTNVPLQSTQTDLIWVAIHEVGHLLGLDHSSDQNAIMYALVAPGVNKRTLGSDDIAGIRALYSS</sequence>
<name>A0ACB9Q7Z1_BAUVA</name>
<evidence type="ECO:0000313" key="2">
    <source>
        <dbReference type="Proteomes" id="UP000828941"/>
    </source>
</evidence>
<dbReference type="EMBL" id="CM039426">
    <property type="protein sequence ID" value="KAI4356886.1"/>
    <property type="molecule type" value="Genomic_DNA"/>
</dbReference>
<evidence type="ECO:0000313" key="1">
    <source>
        <dbReference type="EMBL" id="KAI4356886.1"/>
    </source>
</evidence>
<gene>
    <name evidence="1" type="ORF">L6164_000869</name>
</gene>
<proteinExistence type="predicted"/>
<dbReference type="Proteomes" id="UP000828941">
    <property type="component" value="Chromosome 1"/>
</dbReference>
<reference evidence="1 2" key="1">
    <citation type="journal article" date="2022" name="DNA Res.">
        <title>Chromosomal-level genome assembly of the orchid tree Bauhinia variegata (Leguminosae; Cercidoideae) supports the allotetraploid origin hypothesis of Bauhinia.</title>
        <authorList>
            <person name="Zhong Y."/>
            <person name="Chen Y."/>
            <person name="Zheng D."/>
            <person name="Pang J."/>
            <person name="Liu Y."/>
            <person name="Luo S."/>
            <person name="Meng S."/>
            <person name="Qian L."/>
            <person name="Wei D."/>
            <person name="Dai S."/>
            <person name="Zhou R."/>
        </authorList>
    </citation>
    <scope>NUCLEOTIDE SEQUENCE [LARGE SCALE GENOMIC DNA]</scope>
    <source>
        <strain evidence="1">BV-YZ2020</strain>
    </source>
</reference>